<accession>A0ACC1RG84</accession>
<keyword evidence="2" id="KW-1185">Reference proteome</keyword>
<reference evidence="1" key="1">
    <citation type="submission" date="2022-08" db="EMBL/GenBank/DDBJ databases">
        <title>Genome Sequence of Fusarium decemcellulare.</title>
        <authorList>
            <person name="Buettner E."/>
        </authorList>
    </citation>
    <scope>NUCLEOTIDE SEQUENCE</scope>
    <source>
        <strain evidence="1">Babe19</strain>
    </source>
</reference>
<dbReference type="EMBL" id="JANRMS010003330">
    <property type="protein sequence ID" value="KAJ3518781.1"/>
    <property type="molecule type" value="Genomic_DNA"/>
</dbReference>
<dbReference type="Proteomes" id="UP001148629">
    <property type="component" value="Unassembled WGS sequence"/>
</dbReference>
<evidence type="ECO:0000313" key="2">
    <source>
        <dbReference type="Proteomes" id="UP001148629"/>
    </source>
</evidence>
<evidence type="ECO:0000313" key="1">
    <source>
        <dbReference type="EMBL" id="KAJ3518781.1"/>
    </source>
</evidence>
<sequence length="155" mass="17449">MLNLRVHERGRKQQWQSVKQKGVPVTTVDYWTGRTVTPQANSYRDDDLPGWHGTRSYLEGVPVVPGDGMALITWGTWRFPEDLRETRGKSLMGSIHMGTSRPGDPSNSLAVDTMSPWDPFAETPGPMFCLSRCEYGTLLSRQGRRRRTVKGVDPS</sequence>
<gene>
    <name evidence="1" type="ORF">NM208_g14383</name>
</gene>
<proteinExistence type="predicted"/>
<comment type="caution">
    <text evidence="1">The sequence shown here is derived from an EMBL/GenBank/DDBJ whole genome shotgun (WGS) entry which is preliminary data.</text>
</comment>
<organism evidence="1 2">
    <name type="scientific">Fusarium decemcellulare</name>
    <dbReference type="NCBI Taxonomy" id="57161"/>
    <lineage>
        <taxon>Eukaryota</taxon>
        <taxon>Fungi</taxon>
        <taxon>Dikarya</taxon>
        <taxon>Ascomycota</taxon>
        <taxon>Pezizomycotina</taxon>
        <taxon>Sordariomycetes</taxon>
        <taxon>Hypocreomycetidae</taxon>
        <taxon>Hypocreales</taxon>
        <taxon>Nectriaceae</taxon>
        <taxon>Fusarium</taxon>
        <taxon>Fusarium decemcellulare species complex</taxon>
    </lineage>
</organism>
<protein>
    <submittedName>
        <fullName evidence="1">Uncharacterized protein</fullName>
    </submittedName>
</protein>
<name>A0ACC1RG84_9HYPO</name>